<reference evidence="2" key="1">
    <citation type="submission" date="2023-05" db="EMBL/GenBank/DDBJ databases">
        <title>Genome and transcriptome analyses reveal genes involved in the formation of fine ridges on petal epidermal cells in Hibiscus trionum.</title>
        <authorList>
            <person name="Koshimizu S."/>
            <person name="Masuda S."/>
            <person name="Ishii T."/>
            <person name="Shirasu K."/>
            <person name="Hoshino A."/>
            <person name="Arita M."/>
        </authorList>
    </citation>
    <scope>NUCLEOTIDE SEQUENCE</scope>
    <source>
        <strain evidence="2">Hamamatsu line</strain>
    </source>
</reference>
<dbReference type="PANTHER" id="PTHR13734">
    <property type="entry name" value="TRNA-NUCLEOTIDYLTRANSFERASE"/>
    <property type="match status" value="1"/>
</dbReference>
<accession>A0A9W7HU53</accession>
<comment type="caution">
    <text evidence="2">The sequence shown here is derived from an EMBL/GenBank/DDBJ whole genome shotgun (WGS) entry which is preliminary data.</text>
</comment>
<dbReference type="EMBL" id="BSYR01000019">
    <property type="protein sequence ID" value="GMI83037.1"/>
    <property type="molecule type" value="Genomic_DNA"/>
</dbReference>
<dbReference type="GO" id="GO:0052927">
    <property type="term" value="F:CC tRNA cytidylyltransferase activity"/>
    <property type="evidence" value="ECO:0007669"/>
    <property type="project" value="TreeGrafter"/>
</dbReference>
<keyword evidence="3" id="KW-1185">Reference proteome</keyword>
<name>A0A9W7HU53_HIBTR</name>
<dbReference type="SUPFAM" id="SSF81891">
    <property type="entry name" value="Poly A polymerase C-terminal region-like"/>
    <property type="match status" value="1"/>
</dbReference>
<evidence type="ECO:0000313" key="3">
    <source>
        <dbReference type="Proteomes" id="UP001165190"/>
    </source>
</evidence>
<dbReference type="GO" id="GO:0003723">
    <property type="term" value="F:RNA binding"/>
    <property type="evidence" value="ECO:0007669"/>
    <property type="project" value="UniProtKB-KW"/>
</dbReference>
<sequence length="70" mass="8072">MNAGLEKVWDLKPLVNGKDIMNVLQLKVGGPLVREWQQKAISWQLAHPSGSAEEFLDWMKETHSKRIKME</sequence>
<gene>
    <name evidence="2" type="ORF">HRI_001973000</name>
</gene>
<evidence type="ECO:0000313" key="2">
    <source>
        <dbReference type="EMBL" id="GMI83037.1"/>
    </source>
</evidence>
<dbReference type="PANTHER" id="PTHR13734:SF5">
    <property type="entry name" value="CCA TRNA NUCLEOTIDYLTRANSFERASE, MITOCHONDRIAL"/>
    <property type="match status" value="1"/>
</dbReference>
<dbReference type="Proteomes" id="UP001165190">
    <property type="component" value="Unassembled WGS sequence"/>
</dbReference>
<evidence type="ECO:0000256" key="1">
    <source>
        <dbReference type="ARBA" id="ARBA00022884"/>
    </source>
</evidence>
<protein>
    <submittedName>
        <fullName evidence="2">Uncharacterized protein</fullName>
    </submittedName>
</protein>
<keyword evidence="1" id="KW-0694">RNA-binding</keyword>
<dbReference type="OrthoDB" id="445712at2759"/>
<dbReference type="GO" id="GO:0001680">
    <property type="term" value="P:tRNA 3'-terminal CCA addition"/>
    <property type="evidence" value="ECO:0007669"/>
    <property type="project" value="TreeGrafter"/>
</dbReference>
<organism evidence="2 3">
    <name type="scientific">Hibiscus trionum</name>
    <name type="common">Flower of an hour</name>
    <dbReference type="NCBI Taxonomy" id="183268"/>
    <lineage>
        <taxon>Eukaryota</taxon>
        <taxon>Viridiplantae</taxon>
        <taxon>Streptophyta</taxon>
        <taxon>Embryophyta</taxon>
        <taxon>Tracheophyta</taxon>
        <taxon>Spermatophyta</taxon>
        <taxon>Magnoliopsida</taxon>
        <taxon>eudicotyledons</taxon>
        <taxon>Gunneridae</taxon>
        <taxon>Pentapetalae</taxon>
        <taxon>rosids</taxon>
        <taxon>malvids</taxon>
        <taxon>Malvales</taxon>
        <taxon>Malvaceae</taxon>
        <taxon>Malvoideae</taxon>
        <taxon>Hibiscus</taxon>
    </lineage>
</organism>
<dbReference type="GO" id="GO:0052929">
    <property type="term" value="F:ATP:3'-cytidine-cytidine-tRNA adenylyltransferase activity"/>
    <property type="evidence" value="ECO:0007669"/>
    <property type="project" value="TreeGrafter"/>
</dbReference>
<proteinExistence type="predicted"/>
<dbReference type="AlphaFoldDB" id="A0A9W7HU53"/>